<dbReference type="Proteomes" id="UP000809290">
    <property type="component" value="Unassembled WGS sequence"/>
</dbReference>
<protein>
    <recommendedName>
        <fullName evidence="4">Secreted protein</fullName>
    </recommendedName>
</protein>
<evidence type="ECO:0000313" key="3">
    <source>
        <dbReference type="Proteomes" id="UP000809290"/>
    </source>
</evidence>
<keyword evidence="1" id="KW-0812">Transmembrane</keyword>
<comment type="caution">
    <text evidence="2">The sequence shown here is derived from an EMBL/GenBank/DDBJ whole genome shotgun (WGS) entry which is preliminary data.</text>
</comment>
<feature type="transmembrane region" description="Helical" evidence="1">
    <location>
        <begin position="38"/>
        <end position="59"/>
    </location>
</feature>
<organism evidence="2 3">
    <name type="scientific">Brevibacterium paucivorans</name>
    <dbReference type="NCBI Taxonomy" id="170994"/>
    <lineage>
        <taxon>Bacteria</taxon>
        <taxon>Bacillati</taxon>
        <taxon>Actinomycetota</taxon>
        <taxon>Actinomycetes</taxon>
        <taxon>Micrococcales</taxon>
        <taxon>Brevibacteriaceae</taxon>
        <taxon>Brevibacterium</taxon>
    </lineage>
</organism>
<proteinExistence type="predicted"/>
<dbReference type="EMBL" id="JAFBCP010000001">
    <property type="protein sequence ID" value="MBM7815580.1"/>
    <property type="molecule type" value="Genomic_DNA"/>
</dbReference>
<evidence type="ECO:0000256" key="1">
    <source>
        <dbReference type="SAM" id="Phobius"/>
    </source>
</evidence>
<accession>A0ABS2SI38</accession>
<reference evidence="2 3" key="1">
    <citation type="submission" date="2021-01" db="EMBL/GenBank/DDBJ databases">
        <title>Sequencing the genomes of 1000 actinobacteria strains.</title>
        <authorList>
            <person name="Klenk H.-P."/>
        </authorList>
    </citation>
    <scope>NUCLEOTIDE SEQUENCE [LARGE SCALE GENOMIC DNA]</scope>
    <source>
        <strain evidence="2 3">DSM 13657</strain>
    </source>
</reference>
<name>A0ABS2SI38_9MICO</name>
<sequence length="65" mass="7040">MKAKKAPSRVSIWAVLSSFLILWVTITAVAFSRGANSAAFVISAVALVPLVICGALIVLRYRKRH</sequence>
<keyword evidence="1" id="KW-0472">Membrane</keyword>
<gene>
    <name evidence="2" type="ORF">JOE56_000274</name>
</gene>
<keyword evidence="1" id="KW-1133">Transmembrane helix</keyword>
<feature type="transmembrane region" description="Helical" evidence="1">
    <location>
        <begin position="12"/>
        <end position="32"/>
    </location>
</feature>
<evidence type="ECO:0000313" key="2">
    <source>
        <dbReference type="EMBL" id="MBM7815580.1"/>
    </source>
</evidence>
<evidence type="ECO:0008006" key="4">
    <source>
        <dbReference type="Google" id="ProtNLM"/>
    </source>
</evidence>
<keyword evidence="3" id="KW-1185">Reference proteome</keyword>